<comment type="caution">
    <text evidence="3">The sequence shown here is derived from an EMBL/GenBank/DDBJ whole genome shotgun (WGS) entry which is preliminary data.</text>
</comment>
<proteinExistence type="predicted"/>
<accession>A0A1F7GQI0</accession>
<dbReference type="InterPro" id="IPR001173">
    <property type="entry name" value="Glyco_trans_2-like"/>
</dbReference>
<evidence type="ECO:0000313" key="4">
    <source>
        <dbReference type="Proteomes" id="UP000177026"/>
    </source>
</evidence>
<dbReference type="SUPFAM" id="SSF53448">
    <property type="entry name" value="Nucleotide-diphospho-sugar transferases"/>
    <property type="match status" value="1"/>
</dbReference>
<feature type="domain" description="Glycosyltransferase 2-like" evidence="2">
    <location>
        <begin position="4"/>
        <end position="104"/>
    </location>
</feature>
<dbReference type="EMBL" id="MFZI01000022">
    <property type="protein sequence ID" value="OGK21065.1"/>
    <property type="molecule type" value="Genomic_DNA"/>
</dbReference>
<keyword evidence="1" id="KW-0472">Membrane</keyword>
<dbReference type="AlphaFoldDB" id="A0A1F7GQI0"/>
<dbReference type="Proteomes" id="UP000177026">
    <property type="component" value="Unassembled WGS sequence"/>
</dbReference>
<name>A0A1F7GQI0_9BACT</name>
<dbReference type="Pfam" id="PF00535">
    <property type="entry name" value="Glycos_transf_2"/>
    <property type="match status" value="1"/>
</dbReference>
<dbReference type="InterPro" id="IPR029044">
    <property type="entry name" value="Nucleotide-diphossugar_trans"/>
</dbReference>
<gene>
    <name evidence="3" type="ORF">A2866_01905</name>
</gene>
<dbReference type="PANTHER" id="PTHR43630">
    <property type="entry name" value="POLY-BETA-1,6-N-ACETYL-D-GLUCOSAMINE SYNTHASE"/>
    <property type="match status" value="1"/>
</dbReference>
<keyword evidence="1" id="KW-0812">Transmembrane</keyword>
<evidence type="ECO:0000256" key="1">
    <source>
        <dbReference type="SAM" id="Phobius"/>
    </source>
</evidence>
<organism evidence="3 4">
    <name type="scientific">Candidatus Roizmanbacteria bacterium RIFCSPHIGHO2_01_FULL_39_8</name>
    <dbReference type="NCBI Taxonomy" id="1802033"/>
    <lineage>
        <taxon>Bacteria</taxon>
        <taxon>Candidatus Roizmaniibacteriota</taxon>
    </lineage>
</organism>
<dbReference type="CDD" id="cd02511">
    <property type="entry name" value="Beta4Glucosyltransferase"/>
    <property type="match status" value="1"/>
</dbReference>
<sequence length="306" mass="36051">MKLSLCIATFNEESNIHYPLDSAYDFVDEVIIVDGGSTDKTVEKAKSYGPKVKIFVESNPAMFHINKQKAIERAKGEWILQLDADESLSPGLKEEIRQLVKNSEFRVQNSESKKQEKKILDSQFNSEFSIHNSKFVAFWISRKNWFLTRFLMKGGQYPDYTIRLYRNGTVRFPCKDVHENVELIEGSKTDSVNESSKKTESVYKIGYLKNPILHYADPTFSRYLARWDRYTSLEADQLAQTFNVKRLTLNNTWLFIDYFFIKPKLTFLSMYFRHKGFLDGFPGFVFALFSSIRFWAIYIKWWQKRK</sequence>
<protein>
    <recommendedName>
        <fullName evidence="2">Glycosyltransferase 2-like domain-containing protein</fullName>
    </recommendedName>
</protein>
<feature type="transmembrane region" description="Helical" evidence="1">
    <location>
        <begin position="280"/>
        <end position="299"/>
    </location>
</feature>
<dbReference type="PANTHER" id="PTHR43630:SF2">
    <property type="entry name" value="GLYCOSYLTRANSFERASE"/>
    <property type="match status" value="1"/>
</dbReference>
<dbReference type="Gene3D" id="3.90.550.10">
    <property type="entry name" value="Spore Coat Polysaccharide Biosynthesis Protein SpsA, Chain A"/>
    <property type="match status" value="1"/>
</dbReference>
<reference evidence="3 4" key="1">
    <citation type="journal article" date="2016" name="Nat. Commun.">
        <title>Thousands of microbial genomes shed light on interconnected biogeochemical processes in an aquifer system.</title>
        <authorList>
            <person name="Anantharaman K."/>
            <person name="Brown C.T."/>
            <person name="Hug L.A."/>
            <person name="Sharon I."/>
            <person name="Castelle C.J."/>
            <person name="Probst A.J."/>
            <person name="Thomas B.C."/>
            <person name="Singh A."/>
            <person name="Wilkins M.J."/>
            <person name="Karaoz U."/>
            <person name="Brodie E.L."/>
            <person name="Williams K.H."/>
            <person name="Hubbard S.S."/>
            <person name="Banfield J.F."/>
        </authorList>
    </citation>
    <scope>NUCLEOTIDE SEQUENCE [LARGE SCALE GENOMIC DNA]</scope>
</reference>
<keyword evidence="1" id="KW-1133">Transmembrane helix</keyword>
<evidence type="ECO:0000259" key="2">
    <source>
        <dbReference type="Pfam" id="PF00535"/>
    </source>
</evidence>
<evidence type="ECO:0000313" key="3">
    <source>
        <dbReference type="EMBL" id="OGK21065.1"/>
    </source>
</evidence>